<dbReference type="InterPro" id="IPR007219">
    <property type="entry name" value="XnlR_reg_dom"/>
</dbReference>
<feature type="region of interest" description="Disordered" evidence="5">
    <location>
        <begin position="1"/>
        <end position="28"/>
    </location>
</feature>
<dbReference type="InterPro" id="IPR036864">
    <property type="entry name" value="Zn2-C6_fun-type_DNA-bd_sf"/>
</dbReference>
<feature type="region of interest" description="Disordered" evidence="5">
    <location>
        <begin position="123"/>
        <end position="169"/>
    </location>
</feature>
<feature type="compositionally biased region" description="Low complexity" evidence="5">
    <location>
        <begin position="662"/>
        <end position="672"/>
    </location>
</feature>
<dbReference type="PROSITE" id="PS00463">
    <property type="entry name" value="ZN2_CY6_FUNGAL_1"/>
    <property type="match status" value="1"/>
</dbReference>
<dbReference type="PANTHER" id="PTHR47424:SF5">
    <property type="entry name" value="ZN(II)2CYS6 TRANSCRIPTION FACTOR (EUROFUNG)"/>
    <property type="match status" value="1"/>
</dbReference>
<protein>
    <recommendedName>
        <fullName evidence="6">Zn(2)-C6 fungal-type domain-containing protein</fullName>
    </recommendedName>
</protein>
<keyword evidence="1" id="KW-0479">Metal-binding</keyword>
<keyword evidence="8" id="KW-1185">Reference proteome</keyword>
<dbReference type="Pfam" id="PF04082">
    <property type="entry name" value="Fungal_trans"/>
    <property type="match status" value="1"/>
</dbReference>
<dbReference type="InterPro" id="IPR051127">
    <property type="entry name" value="Fungal_SecMet_Regulators"/>
</dbReference>
<dbReference type="SMART" id="SM00066">
    <property type="entry name" value="GAL4"/>
    <property type="match status" value="1"/>
</dbReference>
<gene>
    <name evidence="7" type="ORF">PRZ48_003782</name>
</gene>
<evidence type="ECO:0000256" key="2">
    <source>
        <dbReference type="ARBA" id="ARBA00023015"/>
    </source>
</evidence>
<keyword evidence="2" id="KW-0805">Transcription regulation</keyword>
<dbReference type="Proteomes" id="UP001305779">
    <property type="component" value="Unassembled WGS sequence"/>
</dbReference>
<dbReference type="CDD" id="cd12148">
    <property type="entry name" value="fungal_TF_MHR"/>
    <property type="match status" value="1"/>
</dbReference>
<feature type="region of interest" description="Disordered" evidence="5">
    <location>
        <begin position="653"/>
        <end position="675"/>
    </location>
</feature>
<dbReference type="PANTHER" id="PTHR47424">
    <property type="entry name" value="REGULATORY PROTEIN GAL4"/>
    <property type="match status" value="1"/>
</dbReference>
<feature type="compositionally biased region" description="Polar residues" evidence="5">
    <location>
        <begin position="1"/>
        <end position="12"/>
    </location>
</feature>
<feature type="region of interest" description="Disordered" evidence="5">
    <location>
        <begin position="222"/>
        <end position="244"/>
    </location>
</feature>
<evidence type="ECO:0000256" key="5">
    <source>
        <dbReference type="SAM" id="MobiDB-lite"/>
    </source>
</evidence>
<evidence type="ECO:0000256" key="3">
    <source>
        <dbReference type="ARBA" id="ARBA00023163"/>
    </source>
</evidence>
<organism evidence="7 8">
    <name type="scientific">Zasmidium cellare</name>
    <name type="common">Wine cellar mold</name>
    <name type="synonym">Racodium cellare</name>
    <dbReference type="NCBI Taxonomy" id="395010"/>
    <lineage>
        <taxon>Eukaryota</taxon>
        <taxon>Fungi</taxon>
        <taxon>Dikarya</taxon>
        <taxon>Ascomycota</taxon>
        <taxon>Pezizomycotina</taxon>
        <taxon>Dothideomycetes</taxon>
        <taxon>Dothideomycetidae</taxon>
        <taxon>Mycosphaerellales</taxon>
        <taxon>Mycosphaerellaceae</taxon>
        <taxon>Zasmidium</taxon>
    </lineage>
</organism>
<accession>A0ABR0EW18</accession>
<sequence length="842" mass="93614">MYHTFQASTTIGSEGEGGKGSRPSGASRRISTSNACIECRRRKIRCDGNQPCGQCQWYQHPELCAYQKPAQRVIPSRKLVDKLQTQIDQYHSVFQRLFPGKELEDFVSLSREGLINQAVTLPAPHASPGENPDPLQGLGVAGQKSEGAESLEALEQAPEQDPETDEAKRLRDKIQGISDDVNGLSLSVDKASTYVGISSINAAMKVIFKAAPIARPFIAQASAETTGPPSRSSTPPPYVLDPDPNYLPPADVGERLIDSYFAHIHVLMPLIDEDQFRQSYLYGTRRDSPWLALLNMVMALGALASSTCDNEDHIAFYKRARKHLALEGFGSGSLFVLQASALLSGYYLHWLNRPNEANGIMGGTLRMATAHGLHREYSDSHRSNAPGGTVIMSGLEVPVEIRRRTWWSLYILDSWASITTGRPSLGRTGDGITIQKPRIPEQMNNAQYLASLRLLPIIHNIAFCKIATKVQDLLAAHSIIGFDELFALDAELEKWHDDLPPILADVVERNLQNTSSDGEIKHVSPQAAITSTSKASFDFSQPPERDKTACPEVLKTPRAIMHWRYQNLRILMHRPILLATALKRTPYANMSTEEKLAVARCRIVAGQTIADINDTAQETLISGWNAVWMMYQAVMVPLVSLFSVLALPPSTHAPADSPNATPGGSESSIIPGSDDDVDKWRREIELSIDFFGRMTRWSVAARKSRDVVQRLYDATRYVSEHHAQLHQQQREMMQRKDSAPTIQPPESMMTSQGTLLSPIGETFGVPFASHDHAFAQPQQWTMNPNSEAAMNDFWDGMMWESYPGELSDAANFAESMEQMDWWQAVPVDQNWMQWGQQNSNVP</sequence>
<dbReference type="CDD" id="cd00067">
    <property type="entry name" value="GAL4"/>
    <property type="match status" value="1"/>
</dbReference>
<evidence type="ECO:0000259" key="6">
    <source>
        <dbReference type="PROSITE" id="PS50048"/>
    </source>
</evidence>
<dbReference type="EMBL" id="JAXOVC010000002">
    <property type="protein sequence ID" value="KAK4505817.1"/>
    <property type="molecule type" value="Genomic_DNA"/>
</dbReference>
<dbReference type="SUPFAM" id="SSF57701">
    <property type="entry name" value="Zn2/Cys6 DNA-binding domain"/>
    <property type="match status" value="1"/>
</dbReference>
<evidence type="ECO:0000256" key="4">
    <source>
        <dbReference type="ARBA" id="ARBA00023242"/>
    </source>
</evidence>
<keyword evidence="4" id="KW-0539">Nucleus</keyword>
<dbReference type="Gene3D" id="4.10.240.10">
    <property type="entry name" value="Zn(2)-C6 fungal-type DNA-binding domain"/>
    <property type="match status" value="1"/>
</dbReference>
<evidence type="ECO:0000256" key="1">
    <source>
        <dbReference type="ARBA" id="ARBA00022723"/>
    </source>
</evidence>
<dbReference type="PROSITE" id="PS50048">
    <property type="entry name" value="ZN2_CY6_FUNGAL_2"/>
    <property type="match status" value="1"/>
</dbReference>
<dbReference type="InterPro" id="IPR001138">
    <property type="entry name" value="Zn2Cys6_DnaBD"/>
</dbReference>
<name>A0ABR0EW18_ZASCE</name>
<feature type="domain" description="Zn(2)-C6 fungal-type" evidence="6">
    <location>
        <begin position="35"/>
        <end position="66"/>
    </location>
</feature>
<proteinExistence type="predicted"/>
<dbReference type="SMART" id="SM00906">
    <property type="entry name" value="Fungal_trans"/>
    <property type="match status" value="1"/>
</dbReference>
<keyword evidence="3" id="KW-0804">Transcription</keyword>
<evidence type="ECO:0000313" key="7">
    <source>
        <dbReference type="EMBL" id="KAK4505817.1"/>
    </source>
</evidence>
<comment type="caution">
    <text evidence="7">The sequence shown here is derived from an EMBL/GenBank/DDBJ whole genome shotgun (WGS) entry which is preliminary data.</text>
</comment>
<dbReference type="Pfam" id="PF00172">
    <property type="entry name" value="Zn_clus"/>
    <property type="match status" value="1"/>
</dbReference>
<evidence type="ECO:0000313" key="8">
    <source>
        <dbReference type="Proteomes" id="UP001305779"/>
    </source>
</evidence>
<reference evidence="7 8" key="1">
    <citation type="journal article" date="2023" name="G3 (Bethesda)">
        <title>A chromosome-level genome assembly of Zasmidium syzygii isolated from banana leaves.</title>
        <authorList>
            <person name="van Westerhoven A.C."/>
            <person name="Mehrabi R."/>
            <person name="Talebi R."/>
            <person name="Steentjes M.B.F."/>
            <person name="Corcolon B."/>
            <person name="Chong P.A."/>
            <person name="Kema G.H.J."/>
            <person name="Seidl M.F."/>
        </authorList>
    </citation>
    <scope>NUCLEOTIDE SEQUENCE [LARGE SCALE GENOMIC DNA]</scope>
    <source>
        <strain evidence="7 8">P124</strain>
    </source>
</reference>